<evidence type="ECO:0000259" key="5">
    <source>
        <dbReference type="Pfam" id="PF03305"/>
    </source>
</evidence>
<feature type="region of interest" description="Disordered" evidence="2">
    <location>
        <begin position="443"/>
        <end position="482"/>
    </location>
</feature>
<dbReference type="SUPFAM" id="SSF53850">
    <property type="entry name" value="Periplasmic binding protein-like II"/>
    <property type="match status" value="1"/>
</dbReference>
<accession>A0A0H3DNI2</accession>
<protein>
    <recommendedName>
        <fullName evidence="8">Lipoprotein</fullName>
    </recommendedName>
</protein>
<feature type="compositionally biased region" description="Polar residues" evidence="2">
    <location>
        <begin position="448"/>
        <end position="472"/>
    </location>
</feature>
<keyword evidence="3" id="KW-0732">Signal</keyword>
<feature type="domain" description="Mycoplasma lipoprotein central" evidence="5">
    <location>
        <begin position="260"/>
        <end position="439"/>
    </location>
</feature>
<dbReference type="InterPro" id="IPR004984">
    <property type="entry name" value="Mycoplasma_lipoprotein_cen_dom"/>
</dbReference>
<dbReference type="PROSITE" id="PS51257">
    <property type="entry name" value="PROKAR_LIPOPROTEIN"/>
    <property type="match status" value="1"/>
</dbReference>
<dbReference type="RefSeq" id="WP_014325517.1">
    <property type="nucleotide sequence ID" value="NZ_CP010546.1"/>
</dbReference>
<feature type="chain" id="PRO_5009772793" description="Lipoprotein" evidence="3">
    <location>
        <begin position="26"/>
        <end position="760"/>
    </location>
</feature>
<dbReference type="NCBIfam" id="NF045826">
    <property type="entry name" value="lipo_P68"/>
    <property type="match status" value="1"/>
</dbReference>
<dbReference type="GeneID" id="66608926"/>
<dbReference type="EMBL" id="CP002077">
    <property type="protein sequence ID" value="ADK87262.1"/>
    <property type="molecule type" value="Genomic_DNA"/>
</dbReference>
<evidence type="ECO:0000256" key="2">
    <source>
        <dbReference type="SAM" id="MobiDB-lite"/>
    </source>
</evidence>
<evidence type="ECO:0000313" key="6">
    <source>
        <dbReference type="EMBL" id="ADK87262.1"/>
    </source>
</evidence>
<dbReference type="InterPro" id="IPR054825">
    <property type="entry name" value="P68-like"/>
</dbReference>
<evidence type="ECO:0000256" key="3">
    <source>
        <dbReference type="SAM" id="SignalP"/>
    </source>
</evidence>
<evidence type="ECO:0000256" key="1">
    <source>
        <dbReference type="ARBA" id="ARBA00009031"/>
    </source>
</evidence>
<dbReference type="eggNOG" id="COG1653">
    <property type="taxonomic scope" value="Bacteria"/>
</dbReference>
<feature type="signal peptide" evidence="3">
    <location>
        <begin position="1"/>
        <end position="25"/>
    </location>
</feature>
<organism evidence="6 7">
    <name type="scientific">Mycoplasmoides pneumoniae (strain ATCC 15531 / DSM 23978 / CIP 103766 / NBRC 14401 / NCTC 10119 / FH)</name>
    <name type="common">Mycoplasma pneumoniae</name>
    <dbReference type="NCBI Taxonomy" id="722438"/>
    <lineage>
        <taxon>Bacteria</taxon>
        <taxon>Bacillati</taxon>
        <taxon>Mycoplasmatota</taxon>
        <taxon>Mycoplasmoidales</taxon>
        <taxon>Mycoplasmoidaceae</taxon>
        <taxon>Mycoplasmoides</taxon>
    </lineage>
</organism>
<reference evidence="6 7" key="1">
    <citation type="journal article" date="2010" name="Appl. Environ. Microbiol.">
        <title>Targeted chromosomal knockouts in Mycoplasma pneumoniae.</title>
        <authorList>
            <person name="Krishnakumar R."/>
            <person name="Assad-Garcia N."/>
            <person name="Benders G.A."/>
            <person name="Phan Q."/>
            <person name="Montague M.G."/>
            <person name="Glass J.I."/>
        </authorList>
    </citation>
    <scope>NUCLEOTIDE SEQUENCE [LARGE SCALE GENOMIC DNA]</scope>
    <source>
        <strain evidence="7">ATCC 15531 / DSM 22911 / NBRC 14401 / NCTC 10119 / FH</strain>
    </source>
</reference>
<gene>
    <name evidence="6" type="ordered locus">MPNE_0480</name>
</gene>
<dbReference type="AlphaFoldDB" id="A0A0H3DNI2"/>
<evidence type="ECO:0000313" key="7">
    <source>
        <dbReference type="Proteomes" id="UP000007756"/>
    </source>
</evidence>
<dbReference type="Proteomes" id="UP000007756">
    <property type="component" value="Chromosome"/>
</dbReference>
<feature type="domain" description="Mycoplasma lipoprotein C-terminal" evidence="4">
    <location>
        <begin position="617"/>
        <end position="737"/>
    </location>
</feature>
<sequence length="760" mass="83452">MVIKKGFFALSSCTLGLGLILTACGARGKFDQVDDGVIKLATSIQNKDSIAALNTIYKKYKERHPGSYPVQNFQVPGGYSGLRNDIRTRLSAKDGNNFYNIVLNYPDVVSSLATSDMQLILDNVDTKLLSKNFLSFNERIGGVRQKGIYAIPISLSTELMVLNGPVLHYILNSAKKKENGAQMIKRSGSFSTVQKGTMAIDMNDQKTKDLWQKIENAAKANGKTTSTQTSPQPKNAVSSLQLKQAAEGTSTDNSQDAENSDNEIKKTWGEYKEEGNHTLKGYTFKASVFENWNELLDFSTRVANSFPDKIKNQASKKATELQGVFGVDSVSGALFSATFAAGGGDYDKFFFNVKNGRGNFRNLLEKGSSYNNLQKVFNDYKQLISSNGLYINKGGAYSSNFLKFHQLAFSVGSSSGYNFAFAGESAKRLEFGQKAIEYPRDTYEIKAPTNSQNGNGTLLGSFTKSKSNGKEQSGQDEDNQTSETIELYKSSVPSGKEAGKNALAITNQQLISALENAAKDNKTSQPQARSLTASDQVQITQSSDKVIGYITTSNLDIDNNNTFDVGKLNGDKSTSKIIVNATLKTLNKINTLQSEEGIILPHPQKYKSTDPQAVATVQGPSIIGVHANAKENAETQKFINWFINQKETWPENSKGNKNGQNCQMTAAQYFAKSSGYVLPYSETFTKQSEDEHSKTKDAYKILKDVNDGKLVGYSDPSDFRSGKFRDTIVAAFSGAVSSKADFNKFFKDFEQQLGQEYRRG</sequence>
<dbReference type="STRING" id="722438.F539_02310"/>
<dbReference type="KEGG" id="mpj:MPNE_0480"/>
<proteinExistence type="inferred from homology"/>
<dbReference type="Pfam" id="PF03305">
    <property type="entry name" value="Lipoprotein_X"/>
    <property type="match status" value="1"/>
</dbReference>
<dbReference type="Pfam" id="PF03202">
    <property type="entry name" value="Lipoprotein_10"/>
    <property type="match status" value="1"/>
</dbReference>
<feature type="region of interest" description="Disordered" evidence="2">
    <location>
        <begin position="220"/>
        <end position="262"/>
    </location>
</feature>
<dbReference type="PATRIC" id="fig|722438.3.peg.461"/>
<dbReference type="InterPro" id="IPR004890">
    <property type="entry name" value="Lipoprotein_10_C"/>
</dbReference>
<evidence type="ECO:0008006" key="8">
    <source>
        <dbReference type="Google" id="ProtNLM"/>
    </source>
</evidence>
<evidence type="ECO:0000259" key="4">
    <source>
        <dbReference type="Pfam" id="PF03202"/>
    </source>
</evidence>
<dbReference type="HOGENOM" id="CLU_017227_1_0_14"/>
<comment type="similarity">
    <text evidence="1">Belongs to the MG185/MG260 family.</text>
</comment>
<name>A0A0H3DNI2_MYCPB</name>
<dbReference type="PaxDb" id="722438-MPNE_0480"/>
<feature type="compositionally biased region" description="Polar residues" evidence="2">
    <location>
        <begin position="222"/>
        <end position="257"/>
    </location>
</feature>